<gene>
    <name evidence="5" type="ORF">NIES2119_12920</name>
</gene>
<evidence type="ECO:0000259" key="4">
    <source>
        <dbReference type="PROSITE" id="PS51084"/>
    </source>
</evidence>
<dbReference type="AlphaFoldDB" id="A0A1U7IKB9"/>
<comment type="caution">
    <text evidence="5">The sequence shown here is derived from an EMBL/GenBank/DDBJ whole genome shotgun (WGS) entry which is preliminary data.</text>
</comment>
<dbReference type="STRING" id="454136.NIES2119_12920"/>
<dbReference type="Proteomes" id="UP000185860">
    <property type="component" value="Unassembled WGS sequence"/>
</dbReference>
<dbReference type="RefSeq" id="WP_073593890.1">
    <property type="nucleotide sequence ID" value="NZ_MRCE01000011.1"/>
</dbReference>
<proteinExistence type="predicted"/>
<feature type="domain" description="HIT" evidence="4">
    <location>
        <begin position="7"/>
        <end position="115"/>
    </location>
</feature>
<dbReference type="CDD" id="cd01276">
    <property type="entry name" value="PKCI_related"/>
    <property type="match status" value="1"/>
</dbReference>
<evidence type="ECO:0000256" key="2">
    <source>
        <dbReference type="PIRSR" id="PIRSR601310-3"/>
    </source>
</evidence>
<dbReference type="Pfam" id="PF01230">
    <property type="entry name" value="HIT"/>
    <property type="match status" value="1"/>
</dbReference>
<dbReference type="SUPFAM" id="SSF54197">
    <property type="entry name" value="HIT-like"/>
    <property type="match status" value="1"/>
</dbReference>
<accession>A0A1U7IKB9</accession>
<evidence type="ECO:0000313" key="5">
    <source>
        <dbReference type="EMBL" id="OKH37602.1"/>
    </source>
</evidence>
<dbReference type="PROSITE" id="PS00892">
    <property type="entry name" value="HIT_1"/>
    <property type="match status" value="1"/>
</dbReference>
<feature type="active site" description="Tele-AMP-histidine intermediate" evidence="1">
    <location>
        <position position="101"/>
    </location>
</feature>
<evidence type="ECO:0000313" key="6">
    <source>
        <dbReference type="Proteomes" id="UP000185860"/>
    </source>
</evidence>
<dbReference type="Gene3D" id="3.30.428.10">
    <property type="entry name" value="HIT-like"/>
    <property type="match status" value="1"/>
</dbReference>
<organism evidence="5 6">
    <name type="scientific">[Phormidium ambiguum] IAM M-71</name>
    <dbReference type="NCBI Taxonomy" id="454136"/>
    <lineage>
        <taxon>Bacteria</taxon>
        <taxon>Bacillati</taxon>
        <taxon>Cyanobacteriota</taxon>
        <taxon>Cyanophyceae</taxon>
        <taxon>Oscillatoriophycideae</taxon>
        <taxon>Aerosakkonematales</taxon>
        <taxon>Aerosakkonemataceae</taxon>
        <taxon>Floridanema</taxon>
    </lineage>
</organism>
<dbReference type="InterPro" id="IPR036265">
    <property type="entry name" value="HIT-like_sf"/>
</dbReference>
<evidence type="ECO:0000256" key="3">
    <source>
        <dbReference type="PROSITE-ProRule" id="PRU00464"/>
    </source>
</evidence>
<dbReference type="OrthoDB" id="9784774at2"/>
<feature type="short sequence motif" description="Histidine triad motif" evidence="2 3">
    <location>
        <begin position="99"/>
        <end position="103"/>
    </location>
</feature>
<dbReference type="EMBL" id="MRCE01000011">
    <property type="protein sequence ID" value="OKH37602.1"/>
    <property type="molecule type" value="Genomic_DNA"/>
</dbReference>
<sequence>MTAQDTIFGKIIRREIPADIVYEDDMALAFRDINPQAPVHILVIPKKPIVKLSDAEPEDHKILGHLLLVVKRVAEQAGLENGYRVVINNGADGGQTVYHLHLHILGGRQMQWPPG</sequence>
<dbReference type="GO" id="GO:0003824">
    <property type="term" value="F:catalytic activity"/>
    <property type="evidence" value="ECO:0007669"/>
    <property type="project" value="InterPro"/>
</dbReference>
<dbReference type="InterPro" id="IPR011146">
    <property type="entry name" value="HIT-like"/>
</dbReference>
<dbReference type="InterPro" id="IPR001310">
    <property type="entry name" value="Histidine_triad_HIT"/>
</dbReference>
<name>A0A1U7IKB9_9CYAN</name>
<protein>
    <submittedName>
        <fullName evidence="5">Histidine triad nucleotide-binding protein</fullName>
    </submittedName>
</protein>
<reference evidence="5 6" key="1">
    <citation type="submission" date="2016-11" db="EMBL/GenBank/DDBJ databases">
        <title>Draft Genome Sequences of Nine Cyanobacterial Strains from Diverse Habitats.</title>
        <authorList>
            <person name="Zhu T."/>
            <person name="Hou S."/>
            <person name="Lu X."/>
            <person name="Hess W.R."/>
        </authorList>
    </citation>
    <scope>NUCLEOTIDE SEQUENCE [LARGE SCALE GENOMIC DNA]</scope>
    <source>
        <strain evidence="5 6">IAM M-71</strain>
    </source>
</reference>
<dbReference type="PANTHER" id="PTHR23089">
    <property type="entry name" value="HISTIDINE TRIAD HIT PROTEIN"/>
    <property type="match status" value="1"/>
</dbReference>
<dbReference type="PROSITE" id="PS51084">
    <property type="entry name" value="HIT_2"/>
    <property type="match status" value="1"/>
</dbReference>
<dbReference type="InterPro" id="IPR019808">
    <property type="entry name" value="Histidine_triad_CS"/>
</dbReference>
<dbReference type="FunFam" id="3.30.428.10:FF:000005">
    <property type="entry name" value="Histidine triad nucleotide-binding protein 1"/>
    <property type="match status" value="1"/>
</dbReference>
<evidence type="ECO:0000256" key="1">
    <source>
        <dbReference type="PIRSR" id="PIRSR601310-1"/>
    </source>
</evidence>
<dbReference type="PRINTS" id="PR00332">
    <property type="entry name" value="HISTRIAD"/>
</dbReference>